<feature type="region of interest" description="Disordered" evidence="1">
    <location>
        <begin position="184"/>
        <end position="240"/>
    </location>
</feature>
<evidence type="ECO:0000256" key="1">
    <source>
        <dbReference type="SAM" id="MobiDB-lite"/>
    </source>
</evidence>
<feature type="region of interest" description="Disordered" evidence="1">
    <location>
        <begin position="1"/>
        <end position="23"/>
    </location>
</feature>
<accession>A0A3L8DF08</accession>
<feature type="compositionally biased region" description="Polar residues" evidence="1">
    <location>
        <begin position="184"/>
        <end position="209"/>
    </location>
</feature>
<organism evidence="2 3">
    <name type="scientific">Ooceraea biroi</name>
    <name type="common">Clonal raider ant</name>
    <name type="synonym">Cerapachys biroi</name>
    <dbReference type="NCBI Taxonomy" id="2015173"/>
    <lineage>
        <taxon>Eukaryota</taxon>
        <taxon>Metazoa</taxon>
        <taxon>Ecdysozoa</taxon>
        <taxon>Arthropoda</taxon>
        <taxon>Hexapoda</taxon>
        <taxon>Insecta</taxon>
        <taxon>Pterygota</taxon>
        <taxon>Neoptera</taxon>
        <taxon>Endopterygota</taxon>
        <taxon>Hymenoptera</taxon>
        <taxon>Apocrita</taxon>
        <taxon>Aculeata</taxon>
        <taxon>Formicoidea</taxon>
        <taxon>Formicidae</taxon>
        <taxon>Dorylinae</taxon>
        <taxon>Ooceraea</taxon>
    </lineage>
</organism>
<reference evidence="2 3" key="1">
    <citation type="journal article" date="2018" name="Genome Res.">
        <title>The genomic architecture and molecular evolution of ant odorant receptors.</title>
        <authorList>
            <person name="McKenzie S.K."/>
            <person name="Kronauer D.J.C."/>
        </authorList>
    </citation>
    <scope>NUCLEOTIDE SEQUENCE [LARGE SCALE GENOMIC DNA]</scope>
    <source>
        <strain evidence="2">Clonal line C1</strain>
    </source>
</reference>
<feature type="region of interest" description="Disordered" evidence="1">
    <location>
        <begin position="317"/>
        <end position="336"/>
    </location>
</feature>
<dbReference type="OrthoDB" id="7673806at2759"/>
<name>A0A3L8DF08_OOCBI</name>
<feature type="compositionally biased region" description="Basic and acidic residues" evidence="1">
    <location>
        <begin position="213"/>
        <end position="223"/>
    </location>
</feature>
<sequence>MDTVSVCESSTSRNEYSRSQQLEDTTAKNNSIKKLEEAFPWLAECNEAARTAIREKNYQNLEGLIALFTQKSFDNTVVRKSVPTPITDLVYVRYLLAFRMWKQLDKSSDKKEIINNTAVSLLGSRMPKLRDELLEFLPRPPAEQENETLWLLQTSLLDVQQTHEYFLQFEDRMDSLADLQSAKPIQTSQSCSNSQKHQRNSLFRRNTSCGGKANDEARKDRVDNNLQNHTVLPSANNKTKFADQSYLRKKGARNFKPLKKGRPKPGKTIIIDLTDDDKTSVPCKIKRKKAKRNSECLKKSKQKFQKHISPLKYSSRIADGQRKSGESFNKDGKSSVEKVHLECKPAPDKVRDATTDGGGSINGKPPLNGVYHINLQKSEHLSTTKGQMSNTCSEFGKEDDYNSRYLKPSMLIGEDVKEFKFPADVSKESKPETRVSSYLTENTSNSYGSPIIPSKQAFISPEENATETVPLFKMCQDGIAEQPSFKQELPTSMNGNVTQKSHKCCETMPVDMQDIKHLIIKELKSINDHNSQITEIIKQKERQQVNECPNCCAKIDCKPIVFINNDVTAAPKPQDTLHGTLDNDDDVKLAYDTNIIYMLSDRNKCVYVVNHIGERVTTMHAEKRVQCVDKPNDTRTIPSAFAGEQIVESSLCNQHNVNFNNVTVNDYGSAAKYLEASMKEQQPLLCPHIVQCGEVPPSVFKFYKMKSYAGANAKAGGDLKSFPKVEEADGIAKADYVDDLEGVCFSNNIQSETLEDFLRQFSLMHQVNYDNSTGAGGLPVKKPLVYAGDGEVGAVKAQDAALHMFNDKKNDVASQGDARNVTYMLTDRDKCVYVANHTGERVMSTNAEKRAQCLDNFNDRSTVSTTLIGEQIGSSLENQYVEFGNKRKSDYENELKYSEDAMKKQRRLDCNTSMSNDRILHLSESCTFDINSFVMDSKEANEMMKTDCIDFENIEDVLSNDTIDFLLPLKESSFELDNVYTDTFLNEKGVLCNNQNDAIDSINSIAFCLNSD</sequence>
<feature type="compositionally biased region" description="Polar residues" evidence="1">
    <location>
        <begin position="224"/>
        <end position="239"/>
    </location>
</feature>
<gene>
    <name evidence="2" type="ORF">DMN91_009393</name>
</gene>
<feature type="region of interest" description="Disordered" evidence="1">
    <location>
        <begin position="348"/>
        <end position="367"/>
    </location>
</feature>
<dbReference type="AlphaFoldDB" id="A0A3L8DF08"/>
<evidence type="ECO:0000313" key="2">
    <source>
        <dbReference type="EMBL" id="RLU19035.1"/>
    </source>
</evidence>
<proteinExistence type="predicted"/>
<evidence type="ECO:0000313" key="3">
    <source>
        <dbReference type="Proteomes" id="UP000279307"/>
    </source>
</evidence>
<dbReference type="Proteomes" id="UP000279307">
    <property type="component" value="Chromosome 9"/>
</dbReference>
<comment type="caution">
    <text evidence="2">The sequence shown here is derived from an EMBL/GenBank/DDBJ whole genome shotgun (WGS) entry which is preliminary data.</text>
</comment>
<dbReference type="EMBL" id="QOIP01000009">
    <property type="protein sequence ID" value="RLU19035.1"/>
    <property type="molecule type" value="Genomic_DNA"/>
</dbReference>
<protein>
    <submittedName>
        <fullName evidence="2">Uncharacterized protein</fullName>
    </submittedName>
</protein>
<feature type="compositionally biased region" description="Basic and acidic residues" evidence="1">
    <location>
        <begin position="319"/>
        <end position="336"/>
    </location>
</feature>